<dbReference type="UniPathway" id="UPA00275">
    <property type="reaction ID" value="UER00404"/>
</dbReference>
<comment type="pathway">
    <text evidence="1 7">Cofactor biosynthesis; riboflavin biosynthesis; riboflavin from 2-hydroxy-3-oxobutyl phosphate and 5-amino-6-(D-ribitylamino)uracil: step 1/2.</text>
</comment>
<comment type="subunit">
    <text evidence="7">Forms an icosahedral capsid composed of 60 subunits, arranged as a dodecamer of pentamers.</text>
</comment>
<dbReference type="GO" id="GO:0005829">
    <property type="term" value="C:cytosol"/>
    <property type="evidence" value="ECO:0007669"/>
    <property type="project" value="TreeGrafter"/>
</dbReference>
<dbReference type="EMBL" id="CAADFN010000117">
    <property type="protein sequence ID" value="VFK22353.1"/>
    <property type="molecule type" value="Genomic_DNA"/>
</dbReference>
<comment type="catalytic activity">
    <reaction evidence="6 7">
        <text>(2S)-2-hydroxy-3-oxobutyl phosphate + 5-amino-6-(D-ribitylamino)uracil = 6,7-dimethyl-8-(1-D-ribityl)lumazine + phosphate + 2 H2O + H(+)</text>
        <dbReference type="Rhea" id="RHEA:26152"/>
        <dbReference type="ChEBI" id="CHEBI:15377"/>
        <dbReference type="ChEBI" id="CHEBI:15378"/>
        <dbReference type="ChEBI" id="CHEBI:15934"/>
        <dbReference type="ChEBI" id="CHEBI:43474"/>
        <dbReference type="ChEBI" id="CHEBI:58201"/>
        <dbReference type="ChEBI" id="CHEBI:58830"/>
        <dbReference type="EC" id="2.5.1.78"/>
    </reaction>
</comment>
<evidence type="ECO:0000313" key="8">
    <source>
        <dbReference type="EMBL" id="VFJ87997.1"/>
    </source>
</evidence>
<comment type="function">
    <text evidence="7">Catalyzes the formation of 6,7-dimethyl-8-ribityllumazine by condensation of 5-amino-6-(D-ribitylamino)uracil with 3,4-dihydroxy-2-butanone 4-phosphate. This is the penultimate step in the biosynthesis of riboflavin.</text>
</comment>
<dbReference type="NCBIfam" id="NF000812">
    <property type="entry name" value="PRK00061.1-4"/>
    <property type="match status" value="1"/>
</dbReference>
<dbReference type="InterPro" id="IPR034964">
    <property type="entry name" value="LS"/>
</dbReference>
<dbReference type="AlphaFoldDB" id="A0A450U822"/>
<dbReference type="InterPro" id="IPR002180">
    <property type="entry name" value="LS/RS"/>
</dbReference>
<feature type="binding site" evidence="7">
    <location>
        <position position="116"/>
    </location>
    <ligand>
        <name>5-amino-6-(D-ribitylamino)uracil</name>
        <dbReference type="ChEBI" id="CHEBI:15934"/>
    </ligand>
</feature>
<keyword evidence="5 7" id="KW-0808">Transferase</keyword>
<dbReference type="HAMAP" id="MF_00178">
    <property type="entry name" value="Lumazine_synth"/>
    <property type="match status" value="1"/>
</dbReference>
<dbReference type="GO" id="GO:0000906">
    <property type="term" value="F:6,7-dimethyl-8-ribityllumazine synthase activity"/>
    <property type="evidence" value="ECO:0007669"/>
    <property type="project" value="UniProtKB-UniRule"/>
</dbReference>
<dbReference type="GO" id="GO:0009349">
    <property type="term" value="C:riboflavin synthase complex"/>
    <property type="evidence" value="ECO:0007669"/>
    <property type="project" value="UniProtKB-UniRule"/>
</dbReference>
<dbReference type="EMBL" id="CAADFH010000003">
    <property type="protein sequence ID" value="VFJ87997.1"/>
    <property type="molecule type" value="Genomic_DNA"/>
</dbReference>
<evidence type="ECO:0000256" key="4">
    <source>
        <dbReference type="ARBA" id="ARBA00022619"/>
    </source>
</evidence>
<dbReference type="Pfam" id="PF00885">
    <property type="entry name" value="DMRL_synthase"/>
    <property type="match status" value="1"/>
</dbReference>
<name>A0A450U822_9GAMM</name>
<reference evidence="8" key="1">
    <citation type="submission" date="2019-02" db="EMBL/GenBank/DDBJ databases">
        <authorList>
            <person name="Gruber-Vodicka R. H."/>
            <person name="Seah K. B. B."/>
        </authorList>
    </citation>
    <scope>NUCLEOTIDE SEQUENCE</scope>
    <source>
        <strain evidence="9">BECK_BY7</strain>
        <strain evidence="8">BECK_M6</strain>
    </source>
</reference>
<evidence type="ECO:0000256" key="2">
    <source>
        <dbReference type="ARBA" id="ARBA00007424"/>
    </source>
</evidence>
<evidence type="ECO:0000256" key="3">
    <source>
        <dbReference type="ARBA" id="ARBA00012664"/>
    </source>
</evidence>
<feature type="binding site" evidence="7">
    <location>
        <begin position="88"/>
        <end position="89"/>
    </location>
    <ligand>
        <name>(2S)-2-hydroxy-3-oxobutyl phosphate</name>
        <dbReference type="ChEBI" id="CHEBI:58830"/>
    </ligand>
</feature>
<evidence type="ECO:0000256" key="5">
    <source>
        <dbReference type="ARBA" id="ARBA00022679"/>
    </source>
</evidence>
<feature type="binding site" evidence="7">
    <location>
        <position position="25"/>
    </location>
    <ligand>
        <name>5-amino-6-(D-ribitylamino)uracil</name>
        <dbReference type="ChEBI" id="CHEBI:15934"/>
    </ligand>
</feature>
<dbReference type="Gene3D" id="3.40.50.960">
    <property type="entry name" value="Lumazine/riboflavin synthase"/>
    <property type="match status" value="1"/>
</dbReference>
<dbReference type="CDD" id="cd09209">
    <property type="entry name" value="Lumazine_synthase-I"/>
    <property type="match status" value="1"/>
</dbReference>
<dbReference type="NCBIfam" id="TIGR00114">
    <property type="entry name" value="lumazine-synth"/>
    <property type="match status" value="1"/>
</dbReference>
<sequence length="159" mass="17090">MAKFDLQDGNYTVMGARIGIVAARFNQKVVDRLLEGAIDTLKNNGVEEEHITTVRVPGAFELPLTARRLMENYHLDAVITLGAVIRGGTPHFEYVAGVCANGVSRVSLDQNLPIIFGVLTTDNMEDAMARAGGEEGNKGSEAALAALEMVALFREIAKS</sequence>
<evidence type="ECO:0000256" key="1">
    <source>
        <dbReference type="ARBA" id="ARBA00004917"/>
    </source>
</evidence>
<organism evidence="8">
    <name type="scientific">Candidatus Kentrum sp. LFY</name>
    <dbReference type="NCBI Taxonomy" id="2126342"/>
    <lineage>
        <taxon>Bacteria</taxon>
        <taxon>Pseudomonadati</taxon>
        <taxon>Pseudomonadota</taxon>
        <taxon>Gammaproteobacteria</taxon>
        <taxon>Candidatus Kentrum</taxon>
    </lineage>
</organism>
<keyword evidence="4 7" id="KW-0686">Riboflavin biosynthesis</keyword>
<feature type="binding site" evidence="7">
    <location>
        <begin position="83"/>
        <end position="85"/>
    </location>
    <ligand>
        <name>5-amino-6-(D-ribitylamino)uracil</name>
        <dbReference type="ChEBI" id="CHEBI:15934"/>
    </ligand>
</feature>
<dbReference type="GO" id="GO:0009231">
    <property type="term" value="P:riboflavin biosynthetic process"/>
    <property type="evidence" value="ECO:0007669"/>
    <property type="project" value="UniProtKB-UniRule"/>
</dbReference>
<dbReference type="PANTHER" id="PTHR21058">
    <property type="entry name" value="6,7-DIMETHYL-8-RIBITYLLUMAZINE SYNTHASE DMRL SYNTHASE LUMAZINE SYNTHASE"/>
    <property type="match status" value="1"/>
</dbReference>
<dbReference type="SUPFAM" id="SSF52121">
    <property type="entry name" value="Lumazine synthase"/>
    <property type="match status" value="1"/>
</dbReference>
<evidence type="ECO:0000256" key="7">
    <source>
        <dbReference type="HAMAP-Rule" id="MF_00178"/>
    </source>
</evidence>
<evidence type="ECO:0000256" key="6">
    <source>
        <dbReference type="ARBA" id="ARBA00048785"/>
    </source>
</evidence>
<protein>
    <recommendedName>
        <fullName evidence="3 7">6,7-dimethyl-8-ribityllumazine synthase</fullName>
        <shortName evidence="7">DMRL synthase</shortName>
        <shortName evidence="7">LS</shortName>
        <shortName evidence="7">Lumazine synthase</shortName>
        <ecNumber evidence="3 7">2.5.1.78</ecNumber>
    </recommendedName>
</protein>
<dbReference type="InterPro" id="IPR036467">
    <property type="entry name" value="LS/RS_sf"/>
</dbReference>
<accession>A0A450U822</accession>
<gene>
    <name evidence="7" type="primary">ribH</name>
    <name evidence="8" type="ORF">BECKLFY1418A_GA0070994_100310</name>
    <name evidence="9" type="ORF">BECKLFY1418C_GA0070996_11172</name>
</gene>
<proteinExistence type="inferred from homology"/>
<comment type="similarity">
    <text evidence="2 7">Belongs to the DMRL synthase family.</text>
</comment>
<evidence type="ECO:0000313" key="9">
    <source>
        <dbReference type="EMBL" id="VFK22353.1"/>
    </source>
</evidence>
<feature type="active site" description="Proton donor" evidence="7">
    <location>
        <position position="91"/>
    </location>
</feature>
<feature type="binding site" evidence="7">
    <location>
        <position position="130"/>
    </location>
    <ligand>
        <name>(2S)-2-hydroxy-3-oxobutyl phosphate</name>
        <dbReference type="ChEBI" id="CHEBI:58830"/>
    </ligand>
</feature>
<dbReference type="PANTHER" id="PTHR21058:SF0">
    <property type="entry name" value="6,7-DIMETHYL-8-RIBITYLLUMAZINE SYNTHASE"/>
    <property type="match status" value="1"/>
</dbReference>
<dbReference type="EC" id="2.5.1.78" evidence="3 7"/>
<feature type="binding site" evidence="7">
    <location>
        <begin position="59"/>
        <end position="61"/>
    </location>
    <ligand>
        <name>5-amino-6-(D-ribitylamino)uracil</name>
        <dbReference type="ChEBI" id="CHEBI:15934"/>
    </ligand>
</feature>